<evidence type="ECO:0000313" key="2">
    <source>
        <dbReference type="Proteomes" id="UP001732700"/>
    </source>
</evidence>
<name>A0ACD5XB19_AVESA</name>
<evidence type="ECO:0000313" key="1">
    <source>
        <dbReference type="EnsemblPlants" id="AVESA.00010b.r2.4DG0767200.1.CDS"/>
    </source>
</evidence>
<protein>
    <submittedName>
        <fullName evidence="1">Uncharacterized protein</fullName>
    </submittedName>
</protein>
<keyword evidence="2" id="KW-1185">Reference proteome</keyword>
<dbReference type="Proteomes" id="UP001732700">
    <property type="component" value="Chromosome 4D"/>
</dbReference>
<reference evidence="1" key="1">
    <citation type="submission" date="2021-05" db="EMBL/GenBank/DDBJ databases">
        <authorList>
            <person name="Scholz U."/>
            <person name="Mascher M."/>
            <person name="Fiebig A."/>
        </authorList>
    </citation>
    <scope>NUCLEOTIDE SEQUENCE [LARGE SCALE GENOMIC DNA]</scope>
</reference>
<sequence length="599" mass="64487">MTSSTTRRCGHGSIGFEHFNPLDLCTLITSLVVLGARCQTEASDQHSTAAGTKAIMASTGAKAVTAVDHLGRPASRRSSGRWLAALFIIGVEIADQIAFAGISGNLITFLTGPLRQPTAAAAAAVNVWSGVAMMLPLLGAAVADSWLGRYRTILCASLLYILGLAMLTVSSSANPCEGALEPAGCWASPSAVQVAFFYLSLYLVAFAYGGQKPCVQAFSAEQFDESDPEELASRGSFFNWWYFASNGSIAITVSVLNYVQDSVSWQLGFGIPCIAMALALAVFLLGTKTYRFHPPATNGGLLAQLGEPLVTRIKSWHSSWRSKLHHDSHPLLDGASLSPKGSTENADFPHEATTSLLELFPIWSACLIYPVVFAQWPTFFTKQASTLDRRVGSLVVPAAALENLNHATVLIFLPIYDRFLVPLARKHTRNPHGITILQRIGVGLATSVVAMVVAALVEMKRLRIAADHGILDEPDAAVPMSLLWVVPQFVMAGLSGVFGVVGLQEFFYDQVPDSLRSLGIALYLSIAGVGCFISSFLVYAIDMVTGCAGESWFSNNLNRGHLDYFFWLLAALSALAFTAYLHFAKLHVDMKKDNSVLVQ</sequence>
<proteinExistence type="predicted"/>
<reference evidence="1" key="2">
    <citation type="submission" date="2025-09" db="UniProtKB">
        <authorList>
            <consortium name="EnsemblPlants"/>
        </authorList>
    </citation>
    <scope>IDENTIFICATION</scope>
</reference>
<accession>A0ACD5XB19</accession>
<dbReference type="EnsemblPlants" id="AVESA.00010b.r2.4DG0767200.1">
    <property type="protein sequence ID" value="AVESA.00010b.r2.4DG0767200.1.CDS"/>
    <property type="gene ID" value="AVESA.00010b.r2.4DG0767200"/>
</dbReference>
<organism evidence="1 2">
    <name type="scientific">Avena sativa</name>
    <name type="common">Oat</name>
    <dbReference type="NCBI Taxonomy" id="4498"/>
    <lineage>
        <taxon>Eukaryota</taxon>
        <taxon>Viridiplantae</taxon>
        <taxon>Streptophyta</taxon>
        <taxon>Embryophyta</taxon>
        <taxon>Tracheophyta</taxon>
        <taxon>Spermatophyta</taxon>
        <taxon>Magnoliopsida</taxon>
        <taxon>Liliopsida</taxon>
        <taxon>Poales</taxon>
        <taxon>Poaceae</taxon>
        <taxon>BOP clade</taxon>
        <taxon>Pooideae</taxon>
        <taxon>Poodae</taxon>
        <taxon>Poeae</taxon>
        <taxon>Poeae Chloroplast Group 1 (Aveneae type)</taxon>
        <taxon>Aveninae</taxon>
        <taxon>Avena</taxon>
    </lineage>
</organism>